<proteinExistence type="inferred from homology"/>
<evidence type="ECO:0000259" key="3">
    <source>
        <dbReference type="Pfam" id="PF00685"/>
    </source>
</evidence>
<protein>
    <recommendedName>
        <fullName evidence="3">Sulfotransferase domain-containing protein</fullName>
    </recommendedName>
</protein>
<comment type="caution">
    <text evidence="4">The sequence shown here is derived from an EMBL/GenBank/DDBJ whole genome shotgun (WGS) entry which is preliminary data.</text>
</comment>
<reference evidence="4" key="1">
    <citation type="submission" date="2023-08" db="EMBL/GenBank/DDBJ databases">
        <authorList>
            <person name="Audoor S."/>
            <person name="Bilcke G."/>
        </authorList>
    </citation>
    <scope>NUCLEOTIDE SEQUENCE</scope>
</reference>
<dbReference type="InterPro" id="IPR027417">
    <property type="entry name" value="P-loop_NTPase"/>
</dbReference>
<dbReference type="PANTHER" id="PTHR11783">
    <property type="entry name" value="SULFOTRANSFERASE SULT"/>
    <property type="match status" value="1"/>
</dbReference>
<evidence type="ECO:0000256" key="2">
    <source>
        <dbReference type="ARBA" id="ARBA00022679"/>
    </source>
</evidence>
<keyword evidence="5" id="KW-1185">Reference proteome</keyword>
<name>A0AAD2PVA5_9STRA</name>
<dbReference type="Pfam" id="PF00685">
    <property type="entry name" value="Sulfotransfer_1"/>
    <property type="match status" value="1"/>
</dbReference>
<gene>
    <name evidence="4" type="ORF">CYCCA115_LOCUS15082</name>
</gene>
<organism evidence="4 5">
    <name type="scientific">Cylindrotheca closterium</name>
    <dbReference type="NCBI Taxonomy" id="2856"/>
    <lineage>
        <taxon>Eukaryota</taxon>
        <taxon>Sar</taxon>
        <taxon>Stramenopiles</taxon>
        <taxon>Ochrophyta</taxon>
        <taxon>Bacillariophyta</taxon>
        <taxon>Bacillariophyceae</taxon>
        <taxon>Bacillariophycidae</taxon>
        <taxon>Bacillariales</taxon>
        <taxon>Bacillariaceae</taxon>
        <taxon>Cylindrotheca</taxon>
    </lineage>
</organism>
<dbReference type="Proteomes" id="UP001295423">
    <property type="component" value="Unassembled WGS sequence"/>
</dbReference>
<accession>A0AAD2PVA5</accession>
<dbReference type="EMBL" id="CAKOGP040001869">
    <property type="protein sequence ID" value="CAJ1954489.1"/>
    <property type="molecule type" value="Genomic_DNA"/>
</dbReference>
<dbReference type="AlphaFoldDB" id="A0AAD2PVA5"/>
<comment type="similarity">
    <text evidence="1">Belongs to the sulfotransferase 1 family.</text>
</comment>
<evidence type="ECO:0000256" key="1">
    <source>
        <dbReference type="ARBA" id="ARBA00005771"/>
    </source>
</evidence>
<feature type="domain" description="Sulfotransferase" evidence="3">
    <location>
        <begin position="31"/>
        <end position="272"/>
    </location>
</feature>
<sequence length="313" mass="36083">MTTTPLPEMPLLPITSVETVEACRDLNVLKGDVFVCSYPKSGTTWTQNLVCRLLVENVGMELPEDWHLSHSAPFYEVDQYWKKKDRVPPETPIAGIDKESGHQMSFRVFNTHLRPHQLPPNARCVYVIRDELDVLASFFYHLSNMAVADGGYEGTESQFCLDFLDGTVLYGRWQDHMEAWLGKTNKNPNIIILHYEDMKSDLEREATKLAQFLGVETTRVSEVVKSAIDQCTFAAMKKERVRYTPKSVYWKKDADGKPYDNFVRAGRVGDGKEFANKYFSDDLQQRRKRDRETSARRWRNAGVDPAIIDRYLL</sequence>
<dbReference type="GO" id="GO:0008146">
    <property type="term" value="F:sulfotransferase activity"/>
    <property type="evidence" value="ECO:0007669"/>
    <property type="project" value="InterPro"/>
</dbReference>
<dbReference type="SUPFAM" id="SSF52540">
    <property type="entry name" value="P-loop containing nucleoside triphosphate hydrolases"/>
    <property type="match status" value="1"/>
</dbReference>
<dbReference type="Gene3D" id="3.40.50.300">
    <property type="entry name" value="P-loop containing nucleotide triphosphate hydrolases"/>
    <property type="match status" value="1"/>
</dbReference>
<evidence type="ECO:0000313" key="5">
    <source>
        <dbReference type="Proteomes" id="UP001295423"/>
    </source>
</evidence>
<evidence type="ECO:0000313" key="4">
    <source>
        <dbReference type="EMBL" id="CAJ1954489.1"/>
    </source>
</evidence>
<keyword evidence="2" id="KW-0808">Transferase</keyword>
<dbReference type="InterPro" id="IPR000863">
    <property type="entry name" value="Sulfotransferase_dom"/>
</dbReference>